<dbReference type="STRING" id="1834181.A5880_000289"/>
<dbReference type="EMBL" id="NGLE01000001">
    <property type="protein sequence ID" value="OTO09610.1"/>
    <property type="molecule type" value="Genomic_DNA"/>
</dbReference>
<dbReference type="Gene3D" id="3.30.1330.70">
    <property type="entry name" value="Holliday junction resolvase RusA"/>
    <property type="match status" value="1"/>
</dbReference>
<dbReference type="SUPFAM" id="SSF103084">
    <property type="entry name" value="Holliday junction resolvase RusA"/>
    <property type="match status" value="1"/>
</dbReference>
<dbReference type="InterPro" id="IPR036614">
    <property type="entry name" value="RusA-like_sf"/>
</dbReference>
<name>A0A242CI76_9ENTE</name>
<dbReference type="GO" id="GO:0006281">
    <property type="term" value="P:DNA repair"/>
    <property type="evidence" value="ECO:0007669"/>
    <property type="project" value="InterPro"/>
</dbReference>
<dbReference type="GO" id="GO:0006310">
    <property type="term" value="P:DNA recombination"/>
    <property type="evidence" value="ECO:0007669"/>
    <property type="project" value="InterPro"/>
</dbReference>
<proteinExistence type="predicted"/>
<protein>
    <submittedName>
        <fullName evidence="1">Uncharacterized protein</fullName>
    </submittedName>
</protein>
<accession>A0A242CI76</accession>
<dbReference type="InterPro" id="IPR008822">
    <property type="entry name" value="Endonuclease_RusA-like"/>
</dbReference>
<reference evidence="1" key="1">
    <citation type="submission" date="2017-05" db="EMBL/GenBank/DDBJ databases">
        <title>The Genome Sequence of Enterococcus sp. 4G2_DIV0659.</title>
        <authorList>
            <consortium name="The Broad Institute Genomics Platform"/>
            <consortium name="The Broad Institute Genomic Center for Infectious Diseases"/>
            <person name="Earl A."/>
            <person name="Manson A."/>
            <person name="Schwartman J."/>
            <person name="Gilmore M."/>
            <person name="Abouelleil A."/>
            <person name="Cao P."/>
            <person name="Chapman S."/>
            <person name="Cusick C."/>
            <person name="Shea T."/>
            <person name="Young S."/>
            <person name="Neafsey D."/>
            <person name="Nusbaum C."/>
            <person name="Birren B."/>
        </authorList>
    </citation>
    <scope>NUCLEOTIDE SEQUENCE [LARGE SCALE GENOMIC DNA]</scope>
    <source>
        <strain evidence="1">4G2_DIV0659</strain>
    </source>
</reference>
<gene>
    <name evidence="1" type="ORF">A5880_000289</name>
</gene>
<dbReference type="AlphaFoldDB" id="A0A242CI76"/>
<evidence type="ECO:0000313" key="1">
    <source>
        <dbReference type="EMBL" id="OTO09610.1"/>
    </source>
</evidence>
<dbReference type="GO" id="GO:0000287">
    <property type="term" value="F:magnesium ion binding"/>
    <property type="evidence" value="ECO:0007669"/>
    <property type="project" value="InterPro"/>
</dbReference>
<comment type="caution">
    <text evidence="1">The sequence shown here is derived from an EMBL/GenBank/DDBJ whole genome shotgun (WGS) entry which is preliminary data.</text>
</comment>
<organism evidence="1">
    <name type="scientific">Candidatus Enterococcus mansonii</name>
    <dbReference type="NCBI Taxonomy" id="1834181"/>
    <lineage>
        <taxon>Bacteria</taxon>
        <taxon>Bacillati</taxon>
        <taxon>Bacillota</taxon>
        <taxon>Bacilli</taxon>
        <taxon>Lactobacillales</taxon>
        <taxon>Enterococcaceae</taxon>
        <taxon>Enterococcus</taxon>
    </lineage>
</organism>
<sequence length="148" mass="17193">MVVLGWKIFPMMKDGGMNLIEFFLHMVPPETTHQQKKVHVVNNKPVFYEPDDLKAARSKLMTHLAKHVPDERMGGPVRMTIKWCFPIVGDHTNGEYKYTKPDLDNSNKLIQDCLTKLNFWKDDSYVVSLIAEKFWSDIPGIYIRIEAI</sequence>
<dbReference type="Pfam" id="PF05866">
    <property type="entry name" value="RusA"/>
    <property type="match status" value="1"/>
</dbReference>